<dbReference type="KEGG" id="whr:OG579_18605"/>
<evidence type="ECO:0000256" key="1">
    <source>
        <dbReference type="SAM" id="MobiDB-lite"/>
    </source>
</evidence>
<proteinExistence type="predicted"/>
<feature type="region of interest" description="Disordered" evidence="1">
    <location>
        <begin position="211"/>
        <end position="248"/>
    </location>
</feature>
<dbReference type="Pfam" id="PF21997">
    <property type="entry name" value="DUF6928"/>
    <property type="match status" value="1"/>
</dbReference>
<accession>A0AAU4K0R5</accession>
<dbReference type="AlphaFoldDB" id="A0AAU4K0R5"/>
<sequence length="260" mass="27919">MATTSMLWLIDSDDPIADLRVGVVNDQVTAETLARNVIGDSVLVPRGETTLDRVASGADDEIGVAVYGRLAVIAGPRLAATAPSQLPTELVTARPTAHAYLVHTDTDAAYGVFAQWDQGRLRRSFAADPVDIVENEGLPFLFERPFWAGEHPLQYVDGVAHDPQALPFHPVEFAACAAHNWLGLRLDAASASPDDTGSDFPISRLPVSRFAIRPPGHQPTDDDHAQVTSAPPTTDTDAGPDEDDAPPVVKVARWFGFGKR</sequence>
<keyword evidence="3" id="KW-1185">Reference proteome</keyword>
<reference evidence="2 3" key="1">
    <citation type="submission" date="2022-10" db="EMBL/GenBank/DDBJ databases">
        <title>The complete genomes of actinobacterial strains from the NBC collection.</title>
        <authorList>
            <person name="Joergensen T.S."/>
            <person name="Alvarez Arevalo M."/>
            <person name="Sterndorff E.B."/>
            <person name="Faurdal D."/>
            <person name="Vuksanovic O."/>
            <person name="Mourched A.-S."/>
            <person name="Charusanti P."/>
            <person name="Shaw S."/>
            <person name="Blin K."/>
            <person name="Weber T."/>
        </authorList>
    </citation>
    <scope>NUCLEOTIDE SEQUENCE [LARGE SCALE GENOMIC DNA]</scope>
    <source>
        <strain evidence="2 3">NBC_00319</strain>
    </source>
</reference>
<name>A0AAU4K0R5_9NOCA</name>
<evidence type="ECO:0000313" key="3">
    <source>
        <dbReference type="Proteomes" id="UP001432128"/>
    </source>
</evidence>
<feature type="compositionally biased region" description="Polar residues" evidence="1">
    <location>
        <begin position="226"/>
        <end position="236"/>
    </location>
</feature>
<gene>
    <name evidence="2" type="ORF">OG579_18605</name>
</gene>
<dbReference type="Proteomes" id="UP001432128">
    <property type="component" value="Chromosome"/>
</dbReference>
<protein>
    <submittedName>
        <fullName evidence="2">Uncharacterized protein</fullName>
    </submittedName>
</protein>
<dbReference type="EMBL" id="CP108021">
    <property type="protein sequence ID" value="WUM19682.1"/>
    <property type="molecule type" value="Genomic_DNA"/>
</dbReference>
<dbReference type="RefSeq" id="WP_328857145.1">
    <property type="nucleotide sequence ID" value="NZ_CP108021.1"/>
</dbReference>
<organism evidence="2 3">
    <name type="scientific">Williamsia herbipolensis</name>
    <dbReference type="NCBI Taxonomy" id="1603258"/>
    <lineage>
        <taxon>Bacteria</taxon>
        <taxon>Bacillati</taxon>
        <taxon>Actinomycetota</taxon>
        <taxon>Actinomycetes</taxon>
        <taxon>Mycobacteriales</taxon>
        <taxon>Nocardiaceae</taxon>
        <taxon>Williamsia</taxon>
    </lineage>
</organism>
<evidence type="ECO:0000313" key="2">
    <source>
        <dbReference type="EMBL" id="WUM19682.1"/>
    </source>
</evidence>
<dbReference type="InterPro" id="IPR053847">
    <property type="entry name" value="DUF6928"/>
</dbReference>